<accession>A0A1T4WGA2</accession>
<keyword evidence="11" id="KW-1185">Reference proteome</keyword>
<dbReference type="InterPro" id="IPR003593">
    <property type="entry name" value="AAA+_ATPase"/>
</dbReference>
<dbReference type="SUPFAM" id="SSF52540">
    <property type="entry name" value="P-loop containing nucleoside triphosphate hydrolases"/>
    <property type="match status" value="1"/>
</dbReference>
<evidence type="ECO:0000256" key="6">
    <source>
        <dbReference type="ARBA" id="ARBA00022840"/>
    </source>
</evidence>
<dbReference type="InterPro" id="IPR003439">
    <property type="entry name" value="ABC_transporter-like_ATP-bd"/>
</dbReference>
<dbReference type="RefSeq" id="WP_078695216.1">
    <property type="nucleotide sequence ID" value="NZ_FUYH01000001.1"/>
</dbReference>
<dbReference type="FunFam" id="3.40.50.300:FF:000224">
    <property type="entry name" value="Energy-coupling factor transporter ATP-binding protein EcfA"/>
    <property type="match status" value="1"/>
</dbReference>
<dbReference type="Gene3D" id="3.40.50.300">
    <property type="entry name" value="P-loop containing nucleotide triphosphate hydrolases"/>
    <property type="match status" value="1"/>
</dbReference>
<dbReference type="InterPro" id="IPR050095">
    <property type="entry name" value="ECF_ABC_transporter_ATP-bd"/>
</dbReference>
<evidence type="ECO:0000256" key="8">
    <source>
        <dbReference type="ARBA" id="ARBA00023136"/>
    </source>
</evidence>
<evidence type="ECO:0000313" key="10">
    <source>
        <dbReference type="EMBL" id="SKA76366.1"/>
    </source>
</evidence>
<organism evidence="10 11">
    <name type="scientific">Caloramator quimbayensis</name>
    <dbReference type="NCBI Taxonomy" id="1147123"/>
    <lineage>
        <taxon>Bacteria</taxon>
        <taxon>Bacillati</taxon>
        <taxon>Bacillota</taxon>
        <taxon>Clostridia</taxon>
        <taxon>Eubacteriales</taxon>
        <taxon>Clostridiaceae</taxon>
        <taxon>Caloramator</taxon>
    </lineage>
</organism>
<dbReference type="EMBL" id="FUYH01000001">
    <property type="protein sequence ID" value="SKA76366.1"/>
    <property type="molecule type" value="Genomic_DNA"/>
</dbReference>
<keyword evidence="3" id="KW-0813">Transport</keyword>
<gene>
    <name evidence="10" type="ORF">SAMN05443428_101182</name>
</gene>
<evidence type="ECO:0000256" key="4">
    <source>
        <dbReference type="ARBA" id="ARBA00022475"/>
    </source>
</evidence>
<evidence type="ECO:0000256" key="2">
    <source>
        <dbReference type="ARBA" id="ARBA00005417"/>
    </source>
</evidence>
<feature type="domain" description="ABC transporter" evidence="9">
    <location>
        <begin position="2"/>
        <end position="241"/>
    </location>
</feature>
<keyword evidence="7" id="KW-1278">Translocase</keyword>
<dbReference type="PANTHER" id="PTHR43553:SF27">
    <property type="entry name" value="ENERGY-COUPLING FACTOR TRANSPORTER ATP-BINDING PROTEIN ECFA2"/>
    <property type="match status" value="1"/>
</dbReference>
<comment type="similarity">
    <text evidence="2">Belongs to the ABC transporter superfamily.</text>
</comment>
<keyword evidence="6 10" id="KW-0067">ATP-binding</keyword>
<dbReference type="PANTHER" id="PTHR43553">
    <property type="entry name" value="HEAVY METAL TRANSPORTER"/>
    <property type="match status" value="1"/>
</dbReference>
<dbReference type="OrthoDB" id="9784332at2"/>
<dbReference type="GO" id="GO:0043190">
    <property type="term" value="C:ATP-binding cassette (ABC) transporter complex"/>
    <property type="evidence" value="ECO:0007669"/>
    <property type="project" value="TreeGrafter"/>
</dbReference>
<dbReference type="GO" id="GO:0005524">
    <property type="term" value="F:ATP binding"/>
    <property type="evidence" value="ECO:0007669"/>
    <property type="project" value="UniProtKB-KW"/>
</dbReference>
<evidence type="ECO:0000256" key="1">
    <source>
        <dbReference type="ARBA" id="ARBA00004202"/>
    </source>
</evidence>
<keyword evidence="4" id="KW-1003">Cell membrane</keyword>
<comment type="subcellular location">
    <subcellularLocation>
        <location evidence="1">Cell membrane</location>
        <topology evidence="1">Peripheral membrane protein</topology>
    </subcellularLocation>
</comment>
<dbReference type="Pfam" id="PF00005">
    <property type="entry name" value="ABC_tran"/>
    <property type="match status" value="1"/>
</dbReference>
<sequence>MIELKSICFSYKDITALNNINLKIEKGESVALIGPNGCGKSTLLKLLSGIIFKSEGQYLFNGTLIDEKRMQDNIFSKTFHKNIGFLFQNPQLQLFCPTVYDEVSFGPYQMGFSKDEVQKRVFDCLNLLGIWDLRDRAPYNLSGGEMKKTALAAVLSVNPQVILLDEPMNGLDPKNKKFLRELLLRLSESGKTIICATHDFDYVKGLFYRAIVFSKEHTIIEDAPFESVVNNKALLERNNII</sequence>
<dbReference type="PROSITE" id="PS50893">
    <property type="entry name" value="ABC_TRANSPORTER_2"/>
    <property type="match status" value="1"/>
</dbReference>
<dbReference type="InterPro" id="IPR015856">
    <property type="entry name" value="ABC_transpr_CbiO/EcfA_su"/>
</dbReference>
<evidence type="ECO:0000256" key="7">
    <source>
        <dbReference type="ARBA" id="ARBA00022967"/>
    </source>
</evidence>
<keyword evidence="5" id="KW-0547">Nucleotide-binding</keyword>
<reference evidence="11" key="1">
    <citation type="submission" date="2017-02" db="EMBL/GenBank/DDBJ databases">
        <authorList>
            <person name="Varghese N."/>
            <person name="Submissions S."/>
        </authorList>
    </citation>
    <scope>NUCLEOTIDE SEQUENCE [LARGE SCALE GENOMIC DNA]</scope>
    <source>
        <strain evidence="11">USBA 833</strain>
    </source>
</reference>
<keyword evidence="8" id="KW-0472">Membrane</keyword>
<evidence type="ECO:0000313" key="11">
    <source>
        <dbReference type="Proteomes" id="UP000190105"/>
    </source>
</evidence>
<dbReference type="GO" id="GO:0042626">
    <property type="term" value="F:ATPase-coupled transmembrane transporter activity"/>
    <property type="evidence" value="ECO:0007669"/>
    <property type="project" value="TreeGrafter"/>
</dbReference>
<dbReference type="SMART" id="SM00382">
    <property type="entry name" value="AAA"/>
    <property type="match status" value="1"/>
</dbReference>
<name>A0A1T4WGA2_9CLOT</name>
<dbReference type="InterPro" id="IPR027417">
    <property type="entry name" value="P-loop_NTPase"/>
</dbReference>
<dbReference type="STRING" id="1147123.SAMN05443428_101182"/>
<evidence type="ECO:0000256" key="3">
    <source>
        <dbReference type="ARBA" id="ARBA00022448"/>
    </source>
</evidence>
<evidence type="ECO:0000256" key="5">
    <source>
        <dbReference type="ARBA" id="ARBA00022741"/>
    </source>
</evidence>
<dbReference type="GO" id="GO:0016887">
    <property type="term" value="F:ATP hydrolysis activity"/>
    <property type="evidence" value="ECO:0007669"/>
    <property type="project" value="InterPro"/>
</dbReference>
<dbReference type="AlphaFoldDB" id="A0A1T4WGA2"/>
<proteinExistence type="inferred from homology"/>
<evidence type="ECO:0000259" key="9">
    <source>
        <dbReference type="PROSITE" id="PS50893"/>
    </source>
</evidence>
<dbReference type="CDD" id="cd03225">
    <property type="entry name" value="ABC_cobalt_CbiO_domain1"/>
    <property type="match status" value="1"/>
</dbReference>
<dbReference type="Proteomes" id="UP000190105">
    <property type="component" value="Unassembled WGS sequence"/>
</dbReference>
<protein>
    <submittedName>
        <fullName evidence="10">Cobalt/nickel transport system ATP-binding protein</fullName>
    </submittedName>
</protein>